<dbReference type="PROSITE" id="PS51186">
    <property type="entry name" value="GNAT"/>
    <property type="match status" value="1"/>
</dbReference>
<keyword evidence="3" id="KW-1185">Reference proteome</keyword>
<dbReference type="Proteomes" id="UP000830115">
    <property type="component" value="Chromosome"/>
</dbReference>
<dbReference type="Pfam" id="PF13527">
    <property type="entry name" value="Acetyltransf_9"/>
    <property type="match status" value="1"/>
</dbReference>
<dbReference type="CDD" id="cd04301">
    <property type="entry name" value="NAT_SF"/>
    <property type="match status" value="1"/>
</dbReference>
<protein>
    <submittedName>
        <fullName evidence="2">GNAT family N-acetyltransferase</fullName>
    </submittedName>
</protein>
<dbReference type="SUPFAM" id="SSF55729">
    <property type="entry name" value="Acyl-CoA N-acyltransferases (Nat)"/>
    <property type="match status" value="1"/>
</dbReference>
<organism evidence="2 3">
    <name type="scientific">Streptomyces halobius</name>
    <dbReference type="NCBI Taxonomy" id="2879846"/>
    <lineage>
        <taxon>Bacteria</taxon>
        <taxon>Bacillati</taxon>
        <taxon>Actinomycetota</taxon>
        <taxon>Actinomycetes</taxon>
        <taxon>Kitasatosporales</taxon>
        <taxon>Streptomycetaceae</taxon>
        <taxon>Streptomyces</taxon>
    </lineage>
</organism>
<evidence type="ECO:0000313" key="3">
    <source>
        <dbReference type="Proteomes" id="UP000830115"/>
    </source>
</evidence>
<reference evidence="2" key="1">
    <citation type="submission" date="2021-10" db="EMBL/GenBank/DDBJ databases">
        <title>Streptomyces nigrumlapis sp.nov.,an antimicrobial producing actinobacterium isolated from Black Gobi rocks.</title>
        <authorList>
            <person name="Wen Y."/>
            <person name="Zhang W."/>
            <person name="Liu X.G."/>
        </authorList>
    </citation>
    <scope>NUCLEOTIDE SEQUENCE</scope>
    <source>
        <strain evidence="2">ST13-2-2</strain>
    </source>
</reference>
<feature type="domain" description="N-acetyltransferase" evidence="1">
    <location>
        <begin position="12"/>
        <end position="156"/>
    </location>
</feature>
<dbReference type="InterPro" id="IPR000182">
    <property type="entry name" value="GNAT_dom"/>
</dbReference>
<evidence type="ECO:0000313" key="2">
    <source>
        <dbReference type="EMBL" id="UQA92623.1"/>
    </source>
</evidence>
<dbReference type="EMBL" id="CP086322">
    <property type="protein sequence ID" value="UQA92623.1"/>
    <property type="molecule type" value="Genomic_DNA"/>
</dbReference>
<sequence length="186" mass="20239">MTDVSVRISPTARVRIAHTADLDAAARKAARALLYDVFDDMTEDDWEHALGGLHALFHEDGELVGHASVVQRRLLHGGRALRCGYVEGVGVRADRRGRGLGAALMDALERVVRGGYDLGALGAADTAAAFYAARGWQLWRGRSWALTPTGIRRTPDEDGFLYVLPGAVPLDLDGDLTCDWRDGDVW</sequence>
<proteinExistence type="predicted"/>
<accession>A0ABY4M611</accession>
<evidence type="ECO:0000259" key="1">
    <source>
        <dbReference type="PROSITE" id="PS51186"/>
    </source>
</evidence>
<dbReference type="InterPro" id="IPR016181">
    <property type="entry name" value="Acyl_CoA_acyltransferase"/>
</dbReference>
<dbReference type="Gene3D" id="3.40.630.30">
    <property type="match status" value="1"/>
</dbReference>
<dbReference type="RefSeq" id="WP_248863489.1">
    <property type="nucleotide sequence ID" value="NZ_CP086322.1"/>
</dbReference>
<name>A0ABY4M611_9ACTN</name>
<gene>
    <name evidence="2" type="ORF">K9S39_13020</name>
</gene>